<evidence type="ECO:0000313" key="2">
    <source>
        <dbReference type="EMBL" id="KAL2643877.1"/>
    </source>
</evidence>
<evidence type="ECO:0000313" key="3">
    <source>
        <dbReference type="Proteomes" id="UP001605036"/>
    </source>
</evidence>
<protein>
    <recommendedName>
        <fullName evidence="4">Biogenesis of lysosome-related organelles complex 1 subunit 2</fullName>
    </recommendedName>
</protein>
<keyword evidence="3" id="KW-1185">Reference proteome</keyword>
<dbReference type="AlphaFoldDB" id="A0ABD1ZC44"/>
<comment type="caution">
    <text evidence="2">The sequence shown here is derived from an EMBL/GenBank/DDBJ whole genome shotgun (WGS) entry which is preliminary data.</text>
</comment>
<dbReference type="InterPro" id="IPR019269">
    <property type="entry name" value="BLOC1_su2"/>
</dbReference>
<evidence type="ECO:0000256" key="1">
    <source>
        <dbReference type="ARBA" id="ARBA00008468"/>
    </source>
</evidence>
<proteinExistence type="inferred from homology"/>
<dbReference type="EMBL" id="JBHFFA010000002">
    <property type="protein sequence ID" value="KAL2643877.1"/>
    <property type="molecule type" value="Genomic_DNA"/>
</dbReference>
<comment type="similarity">
    <text evidence="1">Belongs to the BLOC1S2 family.</text>
</comment>
<sequence length="129" mass="14308">MADPSKESVTQTDDPLAKALQSLFVSFASVVQGELQSSNNEYDLLKNMNLRATTEYDNFGDFASGLSSFVESVKAKNEHFNQYLQDMEVIDKQVTELEALVTTLDNYTSTLQAQIKVAYAAAKRPSGHF</sequence>
<dbReference type="Proteomes" id="UP001605036">
    <property type="component" value="Unassembled WGS sequence"/>
</dbReference>
<accession>A0ABD1ZC44</accession>
<name>A0ABD1ZC44_9MARC</name>
<gene>
    <name evidence="2" type="ORF">R1flu_011464</name>
</gene>
<organism evidence="2 3">
    <name type="scientific">Riccia fluitans</name>
    <dbReference type="NCBI Taxonomy" id="41844"/>
    <lineage>
        <taxon>Eukaryota</taxon>
        <taxon>Viridiplantae</taxon>
        <taxon>Streptophyta</taxon>
        <taxon>Embryophyta</taxon>
        <taxon>Marchantiophyta</taxon>
        <taxon>Marchantiopsida</taxon>
        <taxon>Marchantiidae</taxon>
        <taxon>Marchantiales</taxon>
        <taxon>Ricciaceae</taxon>
        <taxon>Riccia</taxon>
    </lineage>
</organism>
<reference evidence="2 3" key="1">
    <citation type="submission" date="2024-09" db="EMBL/GenBank/DDBJ databases">
        <title>Chromosome-scale assembly of Riccia fluitans.</title>
        <authorList>
            <person name="Paukszto L."/>
            <person name="Sawicki J."/>
            <person name="Karawczyk K."/>
            <person name="Piernik-Szablinska J."/>
            <person name="Szczecinska M."/>
            <person name="Mazdziarz M."/>
        </authorList>
    </citation>
    <scope>NUCLEOTIDE SEQUENCE [LARGE SCALE GENOMIC DNA]</scope>
    <source>
        <strain evidence="2">Rf_01</strain>
        <tissue evidence="2">Aerial parts of the thallus</tissue>
    </source>
</reference>
<dbReference type="PANTHER" id="PTHR47882:SF1">
    <property type="entry name" value="BIOGENESIS OF LYSOSOME-RELATED ORGANELLES COMPLEX 1 SUBUNIT 2"/>
    <property type="match status" value="1"/>
</dbReference>
<dbReference type="PANTHER" id="PTHR47882">
    <property type="entry name" value="BIOGENESIS OF LYSOSOME-RELATED ORGANELLES COMPLEX 1 SUBUNIT 2"/>
    <property type="match status" value="1"/>
</dbReference>
<evidence type="ECO:0008006" key="4">
    <source>
        <dbReference type="Google" id="ProtNLM"/>
    </source>
</evidence>
<dbReference type="Pfam" id="PF10046">
    <property type="entry name" value="BLOC1_2"/>
    <property type="match status" value="1"/>
</dbReference>